<dbReference type="OrthoDB" id="10355558at2759"/>
<accession>A0A2P5CWP5</accession>
<dbReference type="AlphaFoldDB" id="A0A2P5CWP5"/>
<proteinExistence type="predicted"/>
<reference evidence="2" key="1">
    <citation type="submission" date="2016-06" db="EMBL/GenBank/DDBJ databases">
        <title>Parallel loss of symbiosis genes in relatives of nitrogen-fixing non-legume Parasponia.</title>
        <authorList>
            <person name="Van Velzen R."/>
            <person name="Holmer R."/>
            <person name="Bu F."/>
            <person name="Rutten L."/>
            <person name="Van Zeijl A."/>
            <person name="Liu W."/>
            <person name="Santuari L."/>
            <person name="Cao Q."/>
            <person name="Sharma T."/>
            <person name="Shen D."/>
            <person name="Roswanjaya Y."/>
            <person name="Wardhani T."/>
            <person name="Kalhor M.S."/>
            <person name="Jansen J."/>
            <person name="Van den Hoogen J."/>
            <person name="Gungor B."/>
            <person name="Hartog M."/>
            <person name="Hontelez J."/>
            <person name="Verver J."/>
            <person name="Yang W.-C."/>
            <person name="Schijlen E."/>
            <person name="Repin R."/>
            <person name="Schilthuizen M."/>
            <person name="Schranz E."/>
            <person name="Heidstra R."/>
            <person name="Miyata K."/>
            <person name="Fedorova E."/>
            <person name="Kohlen W."/>
            <person name="Bisseling T."/>
            <person name="Smit S."/>
            <person name="Geurts R."/>
        </authorList>
    </citation>
    <scope>NUCLEOTIDE SEQUENCE [LARGE SCALE GENOMIC DNA]</scope>
    <source>
        <strain evidence="2">cv. WU1-14</strain>
    </source>
</reference>
<keyword evidence="2" id="KW-1185">Reference proteome</keyword>
<gene>
    <name evidence="1" type="ORF">PanWU01x14_117600</name>
</gene>
<dbReference type="EMBL" id="JXTB01000088">
    <property type="protein sequence ID" value="PON65446.1"/>
    <property type="molecule type" value="Genomic_DNA"/>
</dbReference>
<comment type="caution">
    <text evidence="1">The sequence shown here is derived from an EMBL/GenBank/DDBJ whole genome shotgun (WGS) entry which is preliminary data.</text>
</comment>
<dbReference type="Proteomes" id="UP000237105">
    <property type="component" value="Unassembled WGS sequence"/>
</dbReference>
<organism evidence="1 2">
    <name type="scientific">Parasponia andersonii</name>
    <name type="common">Sponia andersonii</name>
    <dbReference type="NCBI Taxonomy" id="3476"/>
    <lineage>
        <taxon>Eukaryota</taxon>
        <taxon>Viridiplantae</taxon>
        <taxon>Streptophyta</taxon>
        <taxon>Embryophyta</taxon>
        <taxon>Tracheophyta</taxon>
        <taxon>Spermatophyta</taxon>
        <taxon>Magnoliopsida</taxon>
        <taxon>eudicotyledons</taxon>
        <taxon>Gunneridae</taxon>
        <taxon>Pentapetalae</taxon>
        <taxon>rosids</taxon>
        <taxon>fabids</taxon>
        <taxon>Rosales</taxon>
        <taxon>Cannabaceae</taxon>
        <taxon>Parasponia</taxon>
    </lineage>
</organism>
<evidence type="ECO:0000313" key="2">
    <source>
        <dbReference type="Proteomes" id="UP000237105"/>
    </source>
</evidence>
<name>A0A2P5CWP5_PARAD</name>
<protein>
    <submittedName>
        <fullName evidence="1">Uncharacterized protein</fullName>
    </submittedName>
</protein>
<sequence>MKGNFRILWNYQDYWIRLILLKALKTTEYGSQLPIQYSLANQPLMFCEGSKIFEIFNSSN</sequence>
<evidence type="ECO:0000313" key="1">
    <source>
        <dbReference type="EMBL" id="PON65446.1"/>
    </source>
</evidence>